<reference evidence="2" key="1">
    <citation type="submission" date="2017-07" db="EMBL/GenBank/DDBJ databases">
        <title>Taro Niue Genome Assembly and Annotation.</title>
        <authorList>
            <person name="Atibalentja N."/>
            <person name="Keating K."/>
            <person name="Fields C.J."/>
        </authorList>
    </citation>
    <scope>NUCLEOTIDE SEQUENCE</scope>
    <source>
        <strain evidence="2">Niue_2</strain>
        <tissue evidence="2">Leaf</tissue>
    </source>
</reference>
<protein>
    <submittedName>
        <fullName evidence="2">Uncharacterized protein</fullName>
    </submittedName>
</protein>
<evidence type="ECO:0000313" key="3">
    <source>
        <dbReference type="Proteomes" id="UP000652761"/>
    </source>
</evidence>
<evidence type="ECO:0000313" key="2">
    <source>
        <dbReference type="EMBL" id="MQM09199.1"/>
    </source>
</evidence>
<organism evidence="2 3">
    <name type="scientific">Colocasia esculenta</name>
    <name type="common">Wild taro</name>
    <name type="synonym">Arum esculentum</name>
    <dbReference type="NCBI Taxonomy" id="4460"/>
    <lineage>
        <taxon>Eukaryota</taxon>
        <taxon>Viridiplantae</taxon>
        <taxon>Streptophyta</taxon>
        <taxon>Embryophyta</taxon>
        <taxon>Tracheophyta</taxon>
        <taxon>Spermatophyta</taxon>
        <taxon>Magnoliopsida</taxon>
        <taxon>Liliopsida</taxon>
        <taxon>Araceae</taxon>
        <taxon>Aroideae</taxon>
        <taxon>Colocasieae</taxon>
        <taxon>Colocasia</taxon>
    </lineage>
</organism>
<feature type="compositionally biased region" description="Polar residues" evidence="1">
    <location>
        <begin position="16"/>
        <end position="32"/>
    </location>
</feature>
<comment type="caution">
    <text evidence="2">The sequence shown here is derived from an EMBL/GenBank/DDBJ whole genome shotgun (WGS) entry which is preliminary data.</text>
</comment>
<feature type="non-terminal residue" evidence="2">
    <location>
        <position position="32"/>
    </location>
</feature>
<evidence type="ECO:0000256" key="1">
    <source>
        <dbReference type="SAM" id="MobiDB-lite"/>
    </source>
</evidence>
<gene>
    <name evidence="2" type="ORF">Taro_042066</name>
</gene>
<keyword evidence="3" id="KW-1185">Reference proteome</keyword>
<feature type="region of interest" description="Disordered" evidence="1">
    <location>
        <begin position="13"/>
        <end position="32"/>
    </location>
</feature>
<proteinExistence type="predicted"/>
<dbReference type="Proteomes" id="UP000652761">
    <property type="component" value="Unassembled WGS sequence"/>
</dbReference>
<dbReference type="EMBL" id="NMUH01004313">
    <property type="protein sequence ID" value="MQM09199.1"/>
    <property type="molecule type" value="Genomic_DNA"/>
</dbReference>
<dbReference type="AlphaFoldDB" id="A0A843WHG1"/>
<accession>A0A843WHG1</accession>
<name>A0A843WHG1_COLES</name>
<sequence>MWTPTSLTCLHCRARNSGNKPPQPLGSSPQWS</sequence>